<dbReference type="InterPro" id="IPR025512">
    <property type="entry name" value="DUF4399"/>
</dbReference>
<dbReference type="OrthoDB" id="531568at2"/>
<gene>
    <name evidence="3" type="ORF">SLNSH_18370</name>
</gene>
<proteinExistence type="predicted"/>
<evidence type="ECO:0000313" key="4">
    <source>
        <dbReference type="Proteomes" id="UP000239772"/>
    </source>
</evidence>
<dbReference type="AlphaFoldDB" id="A0A2T1HPP8"/>
<feature type="signal peptide" evidence="1">
    <location>
        <begin position="1"/>
        <end position="24"/>
    </location>
</feature>
<evidence type="ECO:0000256" key="1">
    <source>
        <dbReference type="SAM" id="SignalP"/>
    </source>
</evidence>
<evidence type="ECO:0000313" key="3">
    <source>
        <dbReference type="EMBL" id="PSC03603.1"/>
    </source>
</evidence>
<dbReference type="Pfam" id="PF14347">
    <property type="entry name" value="DUF4399"/>
    <property type="match status" value="1"/>
</dbReference>
<name>A0A2T1HPP8_9HYPH</name>
<sequence>MTRTIPLFVAAAVVAAGLGFGALAATPSPPGAVVYFHYPLDRIHVPQRFTVRIGLKEMGVAPAGVSKPDTGHHHLLIDTDPGDLTKPIPNDYNHVHLGNGQTEVVLTLPPGPHTLQLLLGDKDHIPHSPPVMSKKITVYVR</sequence>
<keyword evidence="1" id="KW-0732">Signal</keyword>
<dbReference type="Proteomes" id="UP000239772">
    <property type="component" value="Unassembled WGS sequence"/>
</dbReference>
<reference evidence="4" key="1">
    <citation type="submission" date="2018-03" db="EMBL/GenBank/DDBJ databases">
        <authorList>
            <person name="Sun L."/>
            <person name="Liu H."/>
            <person name="Chen W."/>
            <person name="Huang K."/>
            <person name="Liu W."/>
            <person name="Gao X."/>
        </authorList>
    </citation>
    <scope>NUCLEOTIDE SEQUENCE [LARGE SCALE GENOMIC DNA]</scope>
    <source>
        <strain evidence="4">SH9</strain>
    </source>
</reference>
<organism evidence="3 4">
    <name type="scientific">Alsobacter soli</name>
    <dbReference type="NCBI Taxonomy" id="2109933"/>
    <lineage>
        <taxon>Bacteria</taxon>
        <taxon>Pseudomonadati</taxon>
        <taxon>Pseudomonadota</taxon>
        <taxon>Alphaproteobacteria</taxon>
        <taxon>Hyphomicrobiales</taxon>
        <taxon>Alsobacteraceae</taxon>
        <taxon>Alsobacter</taxon>
    </lineage>
</organism>
<dbReference type="EMBL" id="PVZS01000023">
    <property type="protein sequence ID" value="PSC03603.1"/>
    <property type="molecule type" value="Genomic_DNA"/>
</dbReference>
<comment type="caution">
    <text evidence="3">The sequence shown here is derived from an EMBL/GenBank/DDBJ whole genome shotgun (WGS) entry which is preliminary data.</text>
</comment>
<evidence type="ECO:0000259" key="2">
    <source>
        <dbReference type="Pfam" id="PF14347"/>
    </source>
</evidence>
<dbReference type="RefSeq" id="WP_106338533.1">
    <property type="nucleotide sequence ID" value="NZ_PVZS01000023.1"/>
</dbReference>
<feature type="domain" description="DUF4399" evidence="2">
    <location>
        <begin position="51"/>
        <end position="141"/>
    </location>
</feature>
<protein>
    <recommendedName>
        <fullName evidence="2">DUF4399 domain-containing protein</fullName>
    </recommendedName>
</protein>
<keyword evidence="4" id="KW-1185">Reference proteome</keyword>
<feature type="chain" id="PRO_5015637595" description="DUF4399 domain-containing protein" evidence="1">
    <location>
        <begin position="25"/>
        <end position="141"/>
    </location>
</feature>
<accession>A0A2T1HPP8</accession>